<feature type="signal peptide" evidence="2">
    <location>
        <begin position="1"/>
        <end position="24"/>
    </location>
</feature>
<evidence type="ECO:0000313" key="3">
    <source>
        <dbReference type="EMBL" id="PWK55845.1"/>
    </source>
</evidence>
<evidence type="ECO:0000256" key="1">
    <source>
        <dbReference type="SAM" id="MobiDB-lite"/>
    </source>
</evidence>
<keyword evidence="4" id="KW-1185">Reference proteome</keyword>
<evidence type="ECO:0000313" key="4">
    <source>
        <dbReference type="Proteomes" id="UP000245390"/>
    </source>
</evidence>
<protein>
    <submittedName>
        <fullName evidence="3">Uncharacterized protein</fullName>
    </submittedName>
</protein>
<keyword evidence="2" id="KW-0732">Signal</keyword>
<dbReference type="RefSeq" id="WP_109759903.1">
    <property type="nucleotide sequence ID" value="NZ_CP034588.1"/>
</dbReference>
<proteinExistence type="predicted"/>
<dbReference type="KEGG" id="salo:EF888_15735"/>
<feature type="chain" id="PRO_5016340110" evidence="2">
    <location>
        <begin position="25"/>
        <end position="157"/>
    </location>
</feature>
<dbReference type="EMBL" id="QGGV01000006">
    <property type="protein sequence ID" value="PWK55845.1"/>
    <property type="molecule type" value="Genomic_DNA"/>
</dbReference>
<evidence type="ECO:0000256" key="2">
    <source>
        <dbReference type="SAM" id="SignalP"/>
    </source>
</evidence>
<feature type="compositionally biased region" description="Low complexity" evidence="1">
    <location>
        <begin position="58"/>
        <end position="81"/>
    </location>
</feature>
<feature type="region of interest" description="Disordered" evidence="1">
    <location>
        <begin position="37"/>
        <end position="137"/>
    </location>
</feature>
<feature type="compositionally biased region" description="Low complexity" evidence="1">
    <location>
        <begin position="103"/>
        <end position="113"/>
    </location>
</feature>
<gene>
    <name evidence="3" type="ORF">C8D95_106241</name>
</gene>
<name>A0A316G6K6_9RHOB</name>
<accession>A0A316G6K6</accession>
<comment type="caution">
    <text evidence="3">The sequence shown here is derived from an EMBL/GenBank/DDBJ whole genome shotgun (WGS) entry which is preliminary data.</text>
</comment>
<sequence length="157" mass="15190">MKIGAIGCLVAACTIGAAAAPAWADCQEELAQLQGEVQPEGGGISKDGSLAPLEESSTAAKAPATATDGAGGADTANAEGTVVKDGSETPLETDLSGIATSGQEAAAQQDEAAPGQTGDSSAAMSPEAEAALERATAALQAGDEAGCMEAVEEARSL</sequence>
<feature type="compositionally biased region" description="Low complexity" evidence="1">
    <location>
        <begin position="120"/>
        <end position="137"/>
    </location>
</feature>
<dbReference type="OrthoDB" id="7744859at2"/>
<dbReference type="AlphaFoldDB" id="A0A316G6K6"/>
<reference evidence="3 4" key="1">
    <citation type="submission" date="2018-05" db="EMBL/GenBank/DDBJ databases">
        <title>Genomic Encyclopedia of Type Strains, Phase IV (KMG-IV): sequencing the most valuable type-strain genomes for metagenomic binning, comparative biology and taxonomic classification.</title>
        <authorList>
            <person name="Goeker M."/>
        </authorList>
    </citation>
    <scope>NUCLEOTIDE SEQUENCE [LARGE SCALE GENOMIC DNA]</scope>
    <source>
        <strain evidence="3 4">DSM 103371</strain>
    </source>
</reference>
<organism evidence="3 4">
    <name type="scientific">Silicimonas algicola</name>
    <dbReference type="NCBI Taxonomy" id="1826607"/>
    <lineage>
        <taxon>Bacteria</taxon>
        <taxon>Pseudomonadati</taxon>
        <taxon>Pseudomonadota</taxon>
        <taxon>Alphaproteobacteria</taxon>
        <taxon>Rhodobacterales</taxon>
        <taxon>Paracoccaceae</taxon>
    </lineage>
</organism>
<dbReference type="Proteomes" id="UP000245390">
    <property type="component" value="Unassembled WGS sequence"/>
</dbReference>